<proteinExistence type="predicted"/>
<reference evidence="2" key="1">
    <citation type="journal article" date="2016" name="Nat. Biotechnol.">
        <title>Sequencing wild and cultivated cassava and related species reveals extensive interspecific hybridization and genetic diversity.</title>
        <authorList>
            <person name="Bredeson J.V."/>
            <person name="Lyons J.B."/>
            <person name="Prochnik S.E."/>
            <person name="Wu G.A."/>
            <person name="Ha C.M."/>
            <person name="Edsinger-Gonzales E."/>
            <person name="Grimwood J."/>
            <person name="Schmutz J."/>
            <person name="Rabbi I.Y."/>
            <person name="Egesi C."/>
            <person name="Nauluvula P."/>
            <person name="Lebot V."/>
            <person name="Ndunguru J."/>
            <person name="Mkamilo G."/>
            <person name="Bart R.S."/>
            <person name="Setter T.L."/>
            <person name="Gleadow R.M."/>
            <person name="Kulakow P."/>
            <person name="Ferguson M.E."/>
            <person name="Rounsley S."/>
            <person name="Rokhsar D.S."/>
        </authorList>
    </citation>
    <scope>NUCLEOTIDE SEQUENCE [LARGE SCALE GENOMIC DNA]</scope>
    <source>
        <strain evidence="2">cv. AM560-2</strain>
    </source>
</reference>
<organism evidence="1 2">
    <name type="scientific">Manihot esculenta</name>
    <name type="common">Cassava</name>
    <name type="synonym">Jatropha manihot</name>
    <dbReference type="NCBI Taxonomy" id="3983"/>
    <lineage>
        <taxon>Eukaryota</taxon>
        <taxon>Viridiplantae</taxon>
        <taxon>Streptophyta</taxon>
        <taxon>Embryophyta</taxon>
        <taxon>Tracheophyta</taxon>
        <taxon>Spermatophyta</taxon>
        <taxon>Magnoliopsida</taxon>
        <taxon>eudicotyledons</taxon>
        <taxon>Gunneridae</taxon>
        <taxon>Pentapetalae</taxon>
        <taxon>rosids</taxon>
        <taxon>fabids</taxon>
        <taxon>Malpighiales</taxon>
        <taxon>Euphorbiaceae</taxon>
        <taxon>Crotonoideae</taxon>
        <taxon>Manihoteae</taxon>
        <taxon>Manihot</taxon>
    </lineage>
</organism>
<dbReference type="EMBL" id="CM004395">
    <property type="protein sequence ID" value="KAG8646858.1"/>
    <property type="molecule type" value="Genomic_DNA"/>
</dbReference>
<accession>A0ACB7H2H3</accession>
<name>A0ACB7H2H3_MANES</name>
<evidence type="ECO:0000313" key="1">
    <source>
        <dbReference type="EMBL" id="KAG8646858.1"/>
    </source>
</evidence>
<dbReference type="Proteomes" id="UP000091857">
    <property type="component" value="Chromosome 9"/>
</dbReference>
<protein>
    <submittedName>
        <fullName evidence="1">Uncharacterized protein</fullName>
    </submittedName>
</protein>
<evidence type="ECO:0000313" key="2">
    <source>
        <dbReference type="Proteomes" id="UP000091857"/>
    </source>
</evidence>
<sequence length="52" mass="6213">MLNYGFVLILHFRNVEHSLLLLVCCLDGESVNDGWFLIIMFRMFRLMDNLSY</sequence>
<comment type="caution">
    <text evidence="1">The sequence shown here is derived from an EMBL/GenBank/DDBJ whole genome shotgun (WGS) entry which is preliminary data.</text>
</comment>
<keyword evidence="2" id="KW-1185">Reference proteome</keyword>
<gene>
    <name evidence="1" type="ORF">MANES_09G036350v8</name>
</gene>